<dbReference type="InterPro" id="IPR003382">
    <property type="entry name" value="Flavoprotein"/>
</dbReference>
<dbReference type="InterPro" id="IPR036551">
    <property type="entry name" value="Flavin_trans-like"/>
</dbReference>
<dbReference type="SUPFAM" id="SSF52507">
    <property type="entry name" value="Homo-oligomeric flavin-containing Cys decarboxylases, HFCD"/>
    <property type="match status" value="1"/>
</dbReference>
<dbReference type="RefSeq" id="WP_213004895.1">
    <property type="nucleotide sequence ID" value="NZ_BOQN01000010.1"/>
</dbReference>
<feature type="domain" description="Flavoprotein" evidence="1">
    <location>
        <begin position="6"/>
        <end position="134"/>
    </location>
</feature>
<sequence>MGDLRIVVCGGGAAGGVVGLIQEAMRRGWSVDVTATQSGLEFFEKAEVARASGKPVRTTYKFAPDGRRISPPADALIVAPATFNTINKLAAGIADTYPLSSVAEVIGRGIPTVVVPAVNSALAARLPFRRAIDDLRAEGVRVLFGAEDGWEPLPPGQNDPRKFPWIRALDLAEEAFGLTTVDQIGVPMRA</sequence>
<evidence type="ECO:0000313" key="3">
    <source>
        <dbReference type="Proteomes" id="UP000677082"/>
    </source>
</evidence>
<dbReference type="AlphaFoldDB" id="A0A919T475"/>
<accession>A0A919T475</accession>
<organism evidence="2 3">
    <name type="scientific">Paractinoplanes toevensis</name>
    <dbReference type="NCBI Taxonomy" id="571911"/>
    <lineage>
        <taxon>Bacteria</taxon>
        <taxon>Bacillati</taxon>
        <taxon>Actinomycetota</taxon>
        <taxon>Actinomycetes</taxon>
        <taxon>Micromonosporales</taxon>
        <taxon>Micromonosporaceae</taxon>
        <taxon>Paractinoplanes</taxon>
    </lineage>
</organism>
<protein>
    <submittedName>
        <fullName evidence="2">Flavoprotein</fullName>
    </submittedName>
</protein>
<gene>
    <name evidence="2" type="ORF">Ato02nite_007060</name>
</gene>
<dbReference type="Proteomes" id="UP000677082">
    <property type="component" value="Unassembled WGS sequence"/>
</dbReference>
<dbReference type="Pfam" id="PF02441">
    <property type="entry name" value="Flavoprotein"/>
    <property type="match status" value="1"/>
</dbReference>
<evidence type="ECO:0000313" key="2">
    <source>
        <dbReference type="EMBL" id="GIM88913.1"/>
    </source>
</evidence>
<reference evidence="2 3" key="1">
    <citation type="submission" date="2021-03" db="EMBL/GenBank/DDBJ databases">
        <title>Whole genome shotgun sequence of Actinoplanes toevensis NBRC 105298.</title>
        <authorList>
            <person name="Komaki H."/>
            <person name="Tamura T."/>
        </authorList>
    </citation>
    <scope>NUCLEOTIDE SEQUENCE [LARGE SCALE GENOMIC DNA]</scope>
    <source>
        <strain evidence="2 3">NBRC 105298</strain>
    </source>
</reference>
<dbReference type="EMBL" id="BOQN01000010">
    <property type="protein sequence ID" value="GIM88913.1"/>
    <property type="molecule type" value="Genomic_DNA"/>
</dbReference>
<keyword evidence="3" id="KW-1185">Reference proteome</keyword>
<comment type="caution">
    <text evidence="2">The sequence shown here is derived from an EMBL/GenBank/DDBJ whole genome shotgun (WGS) entry which is preliminary data.</text>
</comment>
<name>A0A919T475_9ACTN</name>
<proteinExistence type="predicted"/>
<dbReference type="Gene3D" id="3.40.50.1950">
    <property type="entry name" value="Flavin prenyltransferase-like"/>
    <property type="match status" value="1"/>
</dbReference>
<evidence type="ECO:0000259" key="1">
    <source>
        <dbReference type="Pfam" id="PF02441"/>
    </source>
</evidence>
<dbReference type="GO" id="GO:0003824">
    <property type="term" value="F:catalytic activity"/>
    <property type="evidence" value="ECO:0007669"/>
    <property type="project" value="InterPro"/>
</dbReference>